<comment type="caution">
    <text evidence="1">The sequence shown here is derived from an EMBL/GenBank/DDBJ whole genome shotgun (WGS) entry which is preliminary data.</text>
</comment>
<protein>
    <submittedName>
        <fullName evidence="1">Uncharacterized protein</fullName>
    </submittedName>
</protein>
<dbReference type="Proteomes" id="UP000240971">
    <property type="component" value="Unassembled WGS sequence"/>
</dbReference>
<name>A0A2P8H8W8_CHINA</name>
<sequence>MALNKKDTHMVSFFFGANHASNAEYKIFISCFN</sequence>
<reference evidence="1 2" key="1">
    <citation type="submission" date="2018-03" db="EMBL/GenBank/DDBJ databases">
        <title>Genomic Encyclopedia of Archaeal and Bacterial Type Strains, Phase II (KMG-II): from individual species to whole genera.</title>
        <authorList>
            <person name="Goeker M."/>
        </authorList>
    </citation>
    <scope>NUCLEOTIDE SEQUENCE [LARGE SCALE GENOMIC DNA]</scope>
    <source>
        <strain evidence="1 2">DSM 24859</strain>
    </source>
</reference>
<keyword evidence="2" id="KW-1185">Reference proteome</keyword>
<dbReference type="AlphaFoldDB" id="A0A2P8H8W8"/>
<evidence type="ECO:0000313" key="2">
    <source>
        <dbReference type="Proteomes" id="UP000240971"/>
    </source>
</evidence>
<proteinExistence type="predicted"/>
<accession>A0A2P8H8W8</accession>
<evidence type="ECO:0000313" key="1">
    <source>
        <dbReference type="EMBL" id="PSL42677.1"/>
    </source>
</evidence>
<dbReference type="EMBL" id="PYAW01000011">
    <property type="protein sequence ID" value="PSL42677.1"/>
    <property type="molecule type" value="Genomic_DNA"/>
</dbReference>
<organism evidence="1 2">
    <name type="scientific">Chitinophaga niastensis</name>
    <dbReference type="NCBI Taxonomy" id="536980"/>
    <lineage>
        <taxon>Bacteria</taxon>
        <taxon>Pseudomonadati</taxon>
        <taxon>Bacteroidota</taxon>
        <taxon>Chitinophagia</taxon>
        <taxon>Chitinophagales</taxon>
        <taxon>Chitinophagaceae</taxon>
        <taxon>Chitinophaga</taxon>
    </lineage>
</organism>
<gene>
    <name evidence="1" type="ORF">CLV51_11162</name>
</gene>